<evidence type="ECO:0000313" key="1">
    <source>
        <dbReference type="EMBL" id="CAD6961802.1"/>
    </source>
</evidence>
<dbReference type="EMBL" id="LWDD02000902">
    <property type="protein sequence ID" value="KAE8255533.1"/>
    <property type="molecule type" value="Genomic_DNA"/>
</dbReference>
<dbReference type="Proteomes" id="UP000077671">
    <property type="component" value="Unassembled WGS sequence"/>
</dbReference>
<dbReference type="Proteomes" id="UP000836402">
    <property type="component" value="Unassembled WGS sequence"/>
</dbReference>
<accession>A0A177U4Y0</accession>
<keyword evidence="4" id="KW-1185">Reference proteome</keyword>
<comment type="caution">
    <text evidence="2">The sequence shown here is derived from an EMBL/GenBank/DDBJ whole genome shotgun (WGS) entry which is preliminary data.</text>
</comment>
<organism evidence="2 3">
    <name type="scientific">Tilletia caries</name>
    <name type="common">wheat bunt fungus</name>
    <dbReference type="NCBI Taxonomy" id="13290"/>
    <lineage>
        <taxon>Eukaryota</taxon>
        <taxon>Fungi</taxon>
        <taxon>Dikarya</taxon>
        <taxon>Basidiomycota</taxon>
        <taxon>Ustilaginomycotina</taxon>
        <taxon>Exobasidiomycetes</taxon>
        <taxon>Tilletiales</taxon>
        <taxon>Tilletiaceae</taxon>
        <taxon>Tilletia</taxon>
    </lineage>
</organism>
<evidence type="ECO:0000313" key="2">
    <source>
        <dbReference type="EMBL" id="KAE8255533.1"/>
    </source>
</evidence>
<reference evidence="2" key="1">
    <citation type="submission" date="2016-04" db="EMBL/GenBank/DDBJ databases">
        <authorList>
            <person name="Nguyen H.D."/>
            <person name="Kesanakurti P."/>
            <person name="Cullis J."/>
            <person name="Levesque C.A."/>
            <person name="Hambleton S."/>
        </authorList>
    </citation>
    <scope>NUCLEOTIDE SEQUENCE</scope>
    <source>
        <strain evidence="2">DAOMC 238032</strain>
    </source>
</reference>
<proteinExistence type="predicted"/>
<protein>
    <submittedName>
        <fullName evidence="2">Uncharacterized protein</fullName>
    </submittedName>
</protein>
<sequence length="136" mass="14640">MPAVTKPRIAFSAPKEFLPFTLGLLALYFVSQPSSPLPTVAGSLLRQLHGISPVQLYAGFAPVPRTDAQALSQIRQFSGFIVRLLLKIHAVEAVLMGAYVASKGAGLKEIALWTVTQLPCGVSNTLHFNRVNRASI</sequence>
<name>A0A177U4Y0_9BASI</name>
<dbReference type="AlphaFoldDB" id="A0A177U4Y0"/>
<reference evidence="1" key="3">
    <citation type="submission" date="2020-10" db="EMBL/GenBank/DDBJ databases">
        <authorList>
            <person name="Sedaghatjoo S."/>
        </authorList>
    </citation>
    <scope>NUCLEOTIDE SEQUENCE</scope>
    <source>
        <strain evidence="1">AZH3</strain>
    </source>
</reference>
<gene>
    <name evidence="2" type="ORF">A4X03_0g5548</name>
    <name evidence="1" type="ORF">JKIAZH3_G1857</name>
</gene>
<dbReference type="EMBL" id="CAJHJG010007006">
    <property type="protein sequence ID" value="CAD6961802.1"/>
    <property type="molecule type" value="Genomic_DNA"/>
</dbReference>
<evidence type="ECO:0000313" key="4">
    <source>
        <dbReference type="Proteomes" id="UP000836402"/>
    </source>
</evidence>
<evidence type="ECO:0000313" key="3">
    <source>
        <dbReference type="Proteomes" id="UP000077671"/>
    </source>
</evidence>
<reference evidence="2" key="2">
    <citation type="journal article" date="2019" name="IMA Fungus">
        <title>Genome sequencing and comparison of five Tilletia species to identify candidate genes for the detection of regulated species infecting wheat.</title>
        <authorList>
            <person name="Nguyen H.D.T."/>
            <person name="Sultana T."/>
            <person name="Kesanakurti P."/>
            <person name="Hambleton S."/>
        </authorList>
    </citation>
    <scope>NUCLEOTIDE SEQUENCE</scope>
    <source>
        <strain evidence="2">DAOMC 238032</strain>
    </source>
</reference>